<dbReference type="GO" id="GO:0005886">
    <property type="term" value="C:plasma membrane"/>
    <property type="evidence" value="ECO:0007669"/>
    <property type="project" value="UniProtKB-SubCell"/>
</dbReference>
<evidence type="ECO:0000256" key="6">
    <source>
        <dbReference type="ARBA" id="ARBA00023065"/>
    </source>
</evidence>
<evidence type="ECO:0000256" key="7">
    <source>
        <dbReference type="ARBA" id="ARBA00023136"/>
    </source>
</evidence>
<dbReference type="EMBL" id="CP022657">
    <property type="protein sequence ID" value="ASS74581.1"/>
    <property type="molecule type" value="Genomic_DNA"/>
</dbReference>
<keyword evidence="3" id="KW-1003">Cell membrane</keyword>
<dbReference type="SUPFAM" id="SSF52540">
    <property type="entry name" value="P-loop containing nucleoside triphosphate hydrolases"/>
    <property type="match status" value="1"/>
</dbReference>
<dbReference type="CDD" id="cd00267">
    <property type="entry name" value="ABC_ATPase"/>
    <property type="match status" value="1"/>
</dbReference>
<reference evidence="9 10" key="1">
    <citation type="journal article" date="2015" name="Int. J. Syst. Evol. Microbiol.">
        <title>Tumebacillus algifaecis sp. nov., isolated from decomposing algal scum.</title>
        <authorList>
            <person name="Wu Y.F."/>
            <person name="Zhang B."/>
            <person name="Xing P."/>
            <person name="Wu Q.L."/>
            <person name="Liu S.J."/>
        </authorList>
    </citation>
    <scope>NUCLEOTIDE SEQUENCE [LARGE SCALE GENOMIC DNA]</scope>
    <source>
        <strain evidence="9 10">THMBR28</strain>
    </source>
</reference>
<evidence type="ECO:0000256" key="1">
    <source>
        <dbReference type="ARBA" id="ARBA00004202"/>
    </source>
</evidence>
<dbReference type="InterPro" id="IPR041685">
    <property type="entry name" value="AAA_GajA/Old/RecF-like"/>
</dbReference>
<comment type="subcellular location">
    <subcellularLocation>
        <location evidence="1">Cell membrane</location>
        <topology evidence="1">Peripheral membrane protein</topology>
    </subcellularLocation>
</comment>
<proteinExistence type="predicted"/>
<evidence type="ECO:0000256" key="2">
    <source>
        <dbReference type="ARBA" id="ARBA00022448"/>
    </source>
</evidence>
<keyword evidence="10" id="KW-1185">Reference proteome</keyword>
<protein>
    <recommendedName>
        <fullName evidence="8">AAA+ ATPase domain-containing protein</fullName>
    </recommendedName>
</protein>
<dbReference type="Gene3D" id="3.40.50.300">
    <property type="entry name" value="P-loop containing nucleotide triphosphate hydrolases"/>
    <property type="match status" value="2"/>
</dbReference>
<evidence type="ECO:0000256" key="3">
    <source>
        <dbReference type="ARBA" id="ARBA00022475"/>
    </source>
</evidence>
<dbReference type="PANTHER" id="PTHR42771:SF2">
    <property type="entry name" value="IRON(3+)-HYDROXAMATE IMPORT ATP-BINDING PROTEIN FHUC"/>
    <property type="match status" value="1"/>
</dbReference>
<accession>A0A223CZ13</accession>
<dbReference type="InterPro" id="IPR027417">
    <property type="entry name" value="P-loop_NTPase"/>
</dbReference>
<keyword evidence="2" id="KW-0813">Transport</keyword>
<gene>
    <name evidence="9" type="ORF">CIG75_05955</name>
</gene>
<name>A0A223CZ13_9BACL</name>
<evidence type="ECO:0000259" key="8">
    <source>
        <dbReference type="SMART" id="SM00382"/>
    </source>
</evidence>
<dbReference type="KEGG" id="tab:CIG75_05955"/>
<evidence type="ECO:0000256" key="4">
    <source>
        <dbReference type="ARBA" id="ARBA00022496"/>
    </source>
</evidence>
<dbReference type="Proteomes" id="UP000214688">
    <property type="component" value="Chromosome"/>
</dbReference>
<dbReference type="PANTHER" id="PTHR42771">
    <property type="entry name" value="IRON(3+)-HYDROXAMATE IMPORT ATP-BINDING PROTEIN FHUC"/>
    <property type="match status" value="1"/>
</dbReference>
<dbReference type="AlphaFoldDB" id="A0A223CZ13"/>
<keyword evidence="6" id="KW-0406">Ion transport</keyword>
<organism evidence="9 10">
    <name type="scientific">Tumebacillus algifaecis</name>
    <dbReference type="NCBI Taxonomy" id="1214604"/>
    <lineage>
        <taxon>Bacteria</taxon>
        <taxon>Bacillati</taxon>
        <taxon>Bacillota</taxon>
        <taxon>Bacilli</taxon>
        <taxon>Bacillales</taxon>
        <taxon>Alicyclobacillaceae</taxon>
        <taxon>Tumebacillus</taxon>
    </lineage>
</organism>
<dbReference type="OrthoDB" id="9784297at2"/>
<dbReference type="GO" id="GO:0016887">
    <property type="term" value="F:ATP hydrolysis activity"/>
    <property type="evidence" value="ECO:0007669"/>
    <property type="project" value="InterPro"/>
</dbReference>
<keyword evidence="5" id="KW-0408">Iron</keyword>
<keyword evidence="7" id="KW-0472">Membrane</keyword>
<dbReference type="Pfam" id="PF13476">
    <property type="entry name" value="AAA_23"/>
    <property type="match status" value="1"/>
</dbReference>
<evidence type="ECO:0000313" key="10">
    <source>
        <dbReference type="Proteomes" id="UP000214688"/>
    </source>
</evidence>
<feature type="domain" description="AAA+ ATPase" evidence="8">
    <location>
        <begin position="45"/>
        <end position="230"/>
    </location>
</feature>
<dbReference type="GO" id="GO:0006826">
    <property type="term" value="P:iron ion transport"/>
    <property type="evidence" value="ECO:0007669"/>
    <property type="project" value="UniProtKB-KW"/>
</dbReference>
<dbReference type="InterPro" id="IPR003593">
    <property type="entry name" value="AAA+_ATPase"/>
</dbReference>
<dbReference type="Pfam" id="PF13175">
    <property type="entry name" value="AAA_15"/>
    <property type="match status" value="1"/>
</dbReference>
<evidence type="ECO:0000313" key="9">
    <source>
        <dbReference type="EMBL" id="ASS74581.1"/>
    </source>
</evidence>
<evidence type="ECO:0000256" key="5">
    <source>
        <dbReference type="ARBA" id="ARBA00023004"/>
    </source>
</evidence>
<dbReference type="InterPro" id="IPR051535">
    <property type="entry name" value="Siderophore_ABC-ATPase"/>
</dbReference>
<dbReference type="InterPro" id="IPR038729">
    <property type="entry name" value="Rad50/SbcC_AAA"/>
</dbReference>
<dbReference type="SMART" id="SM00382">
    <property type="entry name" value="AAA"/>
    <property type="match status" value="1"/>
</dbReference>
<dbReference type="GO" id="GO:0006302">
    <property type="term" value="P:double-strand break repair"/>
    <property type="evidence" value="ECO:0007669"/>
    <property type="project" value="InterPro"/>
</dbReference>
<keyword evidence="4" id="KW-0410">Iron transport</keyword>
<sequence length="258" mass="29852">MWEKGGAALFLRDIQFRWERISQSQKRQYPFQLPAYRSLDTLELHQPVTFFVGENGTGKSTLLEAIASLCDFPKSGGEILAEEHSEAHELLLDQVLRLSWMPRVRSGFFLRSETFFNFASLLDRRKQEKDFGGNPYSRYGGKSLHQRSHGEAFLDLFQNRFQESGNSIYLLDEPEAALSPMRQLAFLSIMKKLVDTKRTQFIICTHSPILLGYPGADIYSFDEAPLQKIDYEETPHYAVTKYFLNQRDAMLEKLFEEA</sequence>